<proteinExistence type="inferred from homology"/>
<keyword evidence="4 9" id="KW-0378">Hydrolase</keyword>
<feature type="transmembrane region" description="Helical" evidence="7">
    <location>
        <begin position="7"/>
        <end position="36"/>
    </location>
</feature>
<evidence type="ECO:0000313" key="9">
    <source>
        <dbReference type="EMBL" id="MEY8245269.1"/>
    </source>
</evidence>
<keyword evidence="5" id="KW-0720">Serine protease</keyword>
<dbReference type="InterPro" id="IPR047272">
    <property type="entry name" value="S49_SppA_C"/>
</dbReference>
<dbReference type="PIRSF" id="PIRSF001217">
    <property type="entry name" value="Protease_4_SppA"/>
    <property type="match status" value="1"/>
</dbReference>
<dbReference type="Pfam" id="PF01343">
    <property type="entry name" value="Peptidase_S49"/>
    <property type="match status" value="2"/>
</dbReference>
<dbReference type="InterPro" id="IPR004634">
    <property type="entry name" value="Pept_S49_pIV"/>
</dbReference>
<evidence type="ECO:0000313" key="10">
    <source>
        <dbReference type="Proteomes" id="UP001565200"/>
    </source>
</evidence>
<evidence type="ECO:0000256" key="6">
    <source>
        <dbReference type="ARBA" id="ARBA00023136"/>
    </source>
</evidence>
<dbReference type="Gene3D" id="3.90.226.10">
    <property type="entry name" value="2-enoyl-CoA Hydratase, Chain A, domain 1"/>
    <property type="match status" value="2"/>
</dbReference>
<dbReference type="NCBIfam" id="TIGR00705">
    <property type="entry name" value="SppA_67K"/>
    <property type="match status" value="1"/>
</dbReference>
<dbReference type="EC" id="3.4.21.-" evidence="9"/>
<reference evidence="9 10" key="1">
    <citation type="submission" date="2024-03" db="EMBL/GenBank/DDBJ databases">
        <title>Mouse gut bacterial collection (mGBC) of GemPharmatech.</title>
        <authorList>
            <person name="He Y."/>
            <person name="Dong L."/>
            <person name="Wu D."/>
            <person name="Gao X."/>
            <person name="Lin Z."/>
        </authorList>
    </citation>
    <scope>NUCLEOTIDE SEQUENCE [LARGE SCALE GENOMIC DNA]</scope>
    <source>
        <strain evidence="9 10">54-13</strain>
    </source>
</reference>
<dbReference type="GO" id="GO:0016787">
    <property type="term" value="F:hydrolase activity"/>
    <property type="evidence" value="ECO:0007669"/>
    <property type="project" value="UniProtKB-KW"/>
</dbReference>
<dbReference type="CDD" id="cd07023">
    <property type="entry name" value="S49_Sppa_N_C"/>
    <property type="match status" value="1"/>
</dbReference>
<dbReference type="Proteomes" id="UP001565200">
    <property type="component" value="Unassembled WGS sequence"/>
</dbReference>
<dbReference type="InterPro" id="IPR004635">
    <property type="entry name" value="Pept_S49_SppA"/>
</dbReference>
<gene>
    <name evidence="9" type="primary">sppA</name>
    <name evidence="9" type="ORF">AAK873_06510</name>
</gene>
<keyword evidence="7" id="KW-0812">Transmembrane</keyword>
<keyword evidence="3" id="KW-0645">Protease</keyword>
<comment type="caution">
    <text evidence="9">The sequence shown here is derived from an EMBL/GenBank/DDBJ whole genome shotgun (WGS) entry which is preliminary data.</text>
</comment>
<feature type="domain" description="Peptidase S49" evidence="8">
    <location>
        <begin position="125"/>
        <end position="275"/>
    </location>
</feature>
<comment type="similarity">
    <text evidence="2">Belongs to the peptidase S49 family.</text>
</comment>
<dbReference type="Gene3D" id="6.20.330.10">
    <property type="match status" value="1"/>
</dbReference>
<dbReference type="InterPro" id="IPR002142">
    <property type="entry name" value="Peptidase_S49"/>
</dbReference>
<protein>
    <submittedName>
        <fullName evidence="9">Signal peptide peptidase SppA</fullName>
        <ecNumber evidence="9">3.4.21.-</ecNumber>
    </submittedName>
</protein>
<dbReference type="PANTHER" id="PTHR33209:SF1">
    <property type="entry name" value="PEPTIDASE S49 DOMAIN-CONTAINING PROTEIN"/>
    <property type="match status" value="1"/>
</dbReference>
<dbReference type="InterPro" id="IPR029045">
    <property type="entry name" value="ClpP/crotonase-like_dom_sf"/>
</dbReference>
<name>A0ABV4CV96_9BACT</name>
<evidence type="ECO:0000256" key="7">
    <source>
        <dbReference type="SAM" id="Phobius"/>
    </source>
</evidence>
<organism evidence="9 10">
    <name type="scientific">Heminiphilus faecis</name>
    <dbReference type="NCBI Taxonomy" id="2601703"/>
    <lineage>
        <taxon>Bacteria</taxon>
        <taxon>Pseudomonadati</taxon>
        <taxon>Bacteroidota</taxon>
        <taxon>Bacteroidia</taxon>
        <taxon>Bacteroidales</taxon>
        <taxon>Muribaculaceae</taxon>
        <taxon>Heminiphilus</taxon>
    </lineage>
</organism>
<evidence type="ECO:0000256" key="5">
    <source>
        <dbReference type="ARBA" id="ARBA00022825"/>
    </source>
</evidence>
<comment type="subcellular location">
    <subcellularLocation>
        <location evidence="1">Membrane</location>
    </subcellularLocation>
</comment>
<evidence type="ECO:0000256" key="1">
    <source>
        <dbReference type="ARBA" id="ARBA00004370"/>
    </source>
</evidence>
<dbReference type="InterPro" id="IPR047217">
    <property type="entry name" value="S49_SppA_67K_type_N"/>
</dbReference>
<sequence>MKQFFTYVLATIAGLWITMIIMTVGSVLMTIVMLAASMATPTVRIDKKSVLHVCLDGPVEERAQGRSILEELQGISINTIPLNDLVKAIDHAAADDRIEGIYLDCQGGSGGAASMAYIRESLEKFKESGKWIVAYGDAYTQSNYYLASLADSLWLNPVGAIDIHGVGGTLPFFKGLLDKLGVEMQVVKVGTYKSAVEPYIMTEPSEANREQIKGYITPIWNYISGGIAAGRDVSTADVNEWADSIIVTQDPATFAARGLITSLKYRHEAEEWMKSVTGKKKKDNLSLVSPAKYASAIKEKSSSNKIAVLYATGDIVDSGNEGIVGDKMAPLIMSIAENDDIDALVLRVNSGGGSAFASEQIWEALEQFKATGKPFYVSMGDVAASGGYYISCGADRIYCQPVTITGSIGIFGLIPNIKGLLNDKLGVNMVSIATNPNANMTLTEPFTPVQRAAMQRMIDRGYETFVGRCAEGRGVPVDSIKAIAEGRVWDGTTALEIGLVDKLGSLTDCISDLALEQGYDKYSIVEYPDPKGEWWEELLMASSSVKQSVIKAELGEALPYYEAIQRVKQMSPVQCRMEYIVVE</sequence>
<dbReference type="PANTHER" id="PTHR33209">
    <property type="entry name" value="PROTEASE 4"/>
    <property type="match status" value="1"/>
</dbReference>
<keyword evidence="6 7" id="KW-0472">Membrane</keyword>
<dbReference type="CDD" id="cd07018">
    <property type="entry name" value="S49_SppA_67K_type"/>
    <property type="match status" value="1"/>
</dbReference>
<feature type="domain" description="Peptidase S49" evidence="8">
    <location>
        <begin position="368"/>
        <end position="516"/>
    </location>
</feature>
<accession>A0ABV4CV96</accession>
<evidence type="ECO:0000259" key="8">
    <source>
        <dbReference type="Pfam" id="PF01343"/>
    </source>
</evidence>
<evidence type="ECO:0000256" key="4">
    <source>
        <dbReference type="ARBA" id="ARBA00022801"/>
    </source>
</evidence>
<dbReference type="SUPFAM" id="SSF52096">
    <property type="entry name" value="ClpP/crotonase"/>
    <property type="match status" value="2"/>
</dbReference>
<keyword evidence="7" id="KW-1133">Transmembrane helix</keyword>
<evidence type="ECO:0000256" key="3">
    <source>
        <dbReference type="ARBA" id="ARBA00022670"/>
    </source>
</evidence>
<dbReference type="RefSeq" id="WP_121699596.1">
    <property type="nucleotide sequence ID" value="NZ_JBCLPP010000014.1"/>
</dbReference>
<dbReference type="EMBL" id="JBCLPP010000014">
    <property type="protein sequence ID" value="MEY8245269.1"/>
    <property type="molecule type" value="Genomic_DNA"/>
</dbReference>
<dbReference type="NCBIfam" id="TIGR00706">
    <property type="entry name" value="SppA_dom"/>
    <property type="match status" value="1"/>
</dbReference>
<evidence type="ECO:0000256" key="2">
    <source>
        <dbReference type="ARBA" id="ARBA00008683"/>
    </source>
</evidence>
<keyword evidence="10" id="KW-1185">Reference proteome</keyword>